<dbReference type="GO" id="GO:0016020">
    <property type="term" value="C:membrane"/>
    <property type="evidence" value="ECO:0007669"/>
    <property type="project" value="UniProtKB-SubCell"/>
</dbReference>
<dbReference type="PANTHER" id="PTHR23130:SF171">
    <property type="entry name" value="OS01G0895300 PROTEIN"/>
    <property type="match status" value="1"/>
</dbReference>
<dbReference type="CDD" id="cd08544">
    <property type="entry name" value="Reeler"/>
    <property type="match status" value="1"/>
</dbReference>
<feature type="transmembrane region" description="Helical" evidence="9">
    <location>
        <begin position="575"/>
        <end position="598"/>
    </location>
</feature>
<keyword evidence="6 9" id="KW-0472">Membrane</keyword>
<evidence type="ECO:0000256" key="9">
    <source>
        <dbReference type="SAM" id="Phobius"/>
    </source>
</evidence>
<keyword evidence="2" id="KW-0813">Transport</keyword>
<feature type="transmembrane region" description="Helical" evidence="9">
    <location>
        <begin position="402"/>
        <end position="423"/>
    </location>
</feature>
<keyword evidence="5 9" id="KW-1133">Transmembrane helix</keyword>
<feature type="transmembrane region" description="Helical" evidence="9">
    <location>
        <begin position="505"/>
        <end position="529"/>
    </location>
</feature>
<evidence type="ECO:0008006" key="15">
    <source>
        <dbReference type="Google" id="ProtNLM"/>
    </source>
</evidence>
<organism evidence="12 14">
    <name type="scientific">Didymodactylos carnosus</name>
    <dbReference type="NCBI Taxonomy" id="1234261"/>
    <lineage>
        <taxon>Eukaryota</taxon>
        <taxon>Metazoa</taxon>
        <taxon>Spiralia</taxon>
        <taxon>Gnathifera</taxon>
        <taxon>Rotifera</taxon>
        <taxon>Eurotatoria</taxon>
        <taxon>Bdelloidea</taxon>
        <taxon>Philodinida</taxon>
        <taxon>Philodinidae</taxon>
        <taxon>Didymodactylos</taxon>
    </lineage>
</organism>
<evidence type="ECO:0000256" key="2">
    <source>
        <dbReference type="ARBA" id="ARBA00022448"/>
    </source>
</evidence>
<protein>
    <recommendedName>
        <fullName evidence="15">Ferric-chelate reductase 1</fullName>
    </recommendedName>
</protein>
<dbReference type="CDD" id="cd08760">
    <property type="entry name" value="Cyt_b561_FRRS1_like"/>
    <property type="match status" value="1"/>
</dbReference>
<dbReference type="PROSITE" id="PS51019">
    <property type="entry name" value="REELIN"/>
    <property type="match status" value="1"/>
</dbReference>
<dbReference type="Proteomes" id="UP000663829">
    <property type="component" value="Unassembled WGS sequence"/>
</dbReference>
<keyword evidence="3 9" id="KW-0812">Transmembrane</keyword>
<evidence type="ECO:0000313" key="14">
    <source>
        <dbReference type="Proteomes" id="UP000663829"/>
    </source>
</evidence>
<feature type="domain" description="Reelin" evidence="11">
    <location>
        <begin position="1"/>
        <end position="145"/>
    </location>
</feature>
<dbReference type="InterPro" id="IPR042307">
    <property type="entry name" value="Reeler_sf"/>
</dbReference>
<evidence type="ECO:0000259" key="11">
    <source>
        <dbReference type="PROSITE" id="PS51019"/>
    </source>
</evidence>
<evidence type="ECO:0000256" key="5">
    <source>
        <dbReference type="ARBA" id="ARBA00022989"/>
    </source>
</evidence>
<evidence type="ECO:0000313" key="13">
    <source>
        <dbReference type="EMBL" id="CAF3584510.1"/>
    </source>
</evidence>
<evidence type="ECO:0000259" key="10">
    <source>
        <dbReference type="PROSITE" id="PS50939"/>
    </source>
</evidence>
<dbReference type="SMART" id="SM00665">
    <property type="entry name" value="B561"/>
    <property type="match status" value="1"/>
</dbReference>
<keyword evidence="7" id="KW-0325">Glycoprotein</keyword>
<dbReference type="PROSITE" id="PS50939">
    <property type="entry name" value="CYTOCHROME_B561"/>
    <property type="match status" value="1"/>
</dbReference>
<dbReference type="EMBL" id="CAJOBC010000425">
    <property type="protein sequence ID" value="CAF3584510.1"/>
    <property type="molecule type" value="Genomic_DNA"/>
</dbReference>
<proteinExistence type="predicted"/>
<feature type="transmembrane region" description="Helical" evidence="9">
    <location>
        <begin position="435"/>
        <end position="457"/>
    </location>
</feature>
<feature type="transmembrane region" description="Helical" evidence="9">
    <location>
        <begin position="362"/>
        <end position="381"/>
    </location>
</feature>
<dbReference type="AlphaFoldDB" id="A0A813SNU0"/>
<feature type="region of interest" description="Disordered" evidence="8">
    <location>
        <begin position="137"/>
        <end position="156"/>
    </location>
</feature>
<dbReference type="Gene3D" id="2.60.40.4060">
    <property type="entry name" value="Reeler domain"/>
    <property type="match status" value="1"/>
</dbReference>
<dbReference type="EMBL" id="CAJNOQ010000425">
    <property type="protein sequence ID" value="CAF0799594.1"/>
    <property type="molecule type" value="Genomic_DNA"/>
</dbReference>
<evidence type="ECO:0000256" key="1">
    <source>
        <dbReference type="ARBA" id="ARBA00004370"/>
    </source>
</evidence>
<comment type="caution">
    <text evidence="12">The sequence shown here is derived from an EMBL/GenBank/DDBJ whole genome shotgun (WGS) entry which is preliminary data.</text>
</comment>
<sequence length="599" mass="66260">MTPGHKPTPTACANNYIVEPTSSSYEAGDSILVTVRGLTINDKFQGVLMMAFDVDSKLIGTWSPINDTVKTGVCGNGKESITHTNKSDKDSISAMWHSPNITAGVVLIKATVAETYEIFYVGCFNATISPKTINNETTGTGSTASRTSPNTPVTTVSPSSDVGISLTWNYLNGMTNVRMVVNNLKIRQWVAFGLSTDTQMVNTIHYSSSISLPSVVLSKGDDHVFTCQHLADNSAVVQRLTNPGGHMRPIAATPGSGGTFTPKVSKVEDGSVVCEFTLSNFDVVKTRSIRQTKISSLSQTEQYRLLIAIGLLDSSNILQRHSVRRAEDKQVALNRQEQIIYNVNTQSDDGFREKLMKAHGCIMIFTWILIVSTGFLIARYFKKTWMNRKLCGEAVWFSIHRALMSGASLLTIVAFIFILVHQQGSWTKKTATTEYAHSIIGILVVSFAIIQPFMALFRCHHDDRYRFIYNYLHAFVGISAFFLSISAIFLAVFFSRFNLKANGSWGIMIVWTCWVTFILVAFECIEYYFKKNGGDKRSKKHETFQLDGTTHADKTATTSGRINVDSNPSKNKLKVLLLILHVVIAFALSLALVIIISAQ</sequence>
<accession>A0A813SNU0</accession>
<dbReference type="Proteomes" id="UP000681722">
    <property type="component" value="Unassembled WGS sequence"/>
</dbReference>
<keyword evidence="4" id="KW-0249">Electron transport</keyword>
<evidence type="ECO:0000313" key="12">
    <source>
        <dbReference type="EMBL" id="CAF0799594.1"/>
    </source>
</evidence>
<dbReference type="InterPro" id="IPR002861">
    <property type="entry name" value="Reeler_dom"/>
</dbReference>
<dbReference type="Gene3D" id="1.20.120.1770">
    <property type="match status" value="1"/>
</dbReference>
<gene>
    <name evidence="12" type="ORF">GPM918_LOCUS3441</name>
    <name evidence="13" type="ORF">SRO942_LOCUS3441</name>
</gene>
<evidence type="ECO:0000256" key="3">
    <source>
        <dbReference type="ARBA" id="ARBA00022692"/>
    </source>
</evidence>
<evidence type="ECO:0000256" key="8">
    <source>
        <dbReference type="SAM" id="MobiDB-lite"/>
    </source>
</evidence>
<keyword evidence="14" id="KW-1185">Reference proteome</keyword>
<dbReference type="InterPro" id="IPR006593">
    <property type="entry name" value="Cyt_b561/ferric_Rdtase_TM"/>
</dbReference>
<feature type="domain" description="Cytochrome b561" evidence="10">
    <location>
        <begin position="322"/>
        <end position="531"/>
    </location>
</feature>
<dbReference type="Pfam" id="PF03188">
    <property type="entry name" value="Cytochrom_B561"/>
    <property type="match status" value="1"/>
</dbReference>
<reference evidence="12" key="1">
    <citation type="submission" date="2021-02" db="EMBL/GenBank/DDBJ databases">
        <authorList>
            <person name="Nowell W R."/>
        </authorList>
    </citation>
    <scope>NUCLEOTIDE SEQUENCE</scope>
</reference>
<dbReference type="OrthoDB" id="2419613at2759"/>
<dbReference type="PANTHER" id="PTHR23130">
    <property type="entry name" value="CYTOCHROME B561 AND DOMON DOMAIN-CONTAINING PROTEIN"/>
    <property type="match status" value="1"/>
</dbReference>
<evidence type="ECO:0000256" key="4">
    <source>
        <dbReference type="ARBA" id="ARBA00022982"/>
    </source>
</evidence>
<evidence type="ECO:0000256" key="6">
    <source>
        <dbReference type="ARBA" id="ARBA00023136"/>
    </source>
</evidence>
<name>A0A813SNU0_9BILA</name>
<comment type="subcellular location">
    <subcellularLocation>
        <location evidence="1">Membrane</location>
    </subcellularLocation>
</comment>
<evidence type="ECO:0000256" key="7">
    <source>
        <dbReference type="ARBA" id="ARBA00023180"/>
    </source>
</evidence>
<dbReference type="Pfam" id="PF02014">
    <property type="entry name" value="Reeler"/>
    <property type="match status" value="1"/>
</dbReference>
<feature type="transmembrane region" description="Helical" evidence="9">
    <location>
        <begin position="469"/>
        <end position="493"/>
    </location>
</feature>